<feature type="compositionally biased region" description="Acidic residues" evidence="1">
    <location>
        <begin position="137"/>
        <end position="151"/>
    </location>
</feature>
<dbReference type="AlphaFoldDB" id="A0A2S6CNL6"/>
<keyword evidence="3" id="KW-1185">Reference proteome</keyword>
<organism evidence="2 3">
    <name type="scientific">Cercospora berteroae</name>
    <dbReference type="NCBI Taxonomy" id="357750"/>
    <lineage>
        <taxon>Eukaryota</taxon>
        <taxon>Fungi</taxon>
        <taxon>Dikarya</taxon>
        <taxon>Ascomycota</taxon>
        <taxon>Pezizomycotina</taxon>
        <taxon>Dothideomycetes</taxon>
        <taxon>Dothideomycetidae</taxon>
        <taxon>Mycosphaerellales</taxon>
        <taxon>Mycosphaerellaceae</taxon>
        <taxon>Cercospora</taxon>
    </lineage>
</organism>
<evidence type="ECO:0000313" key="3">
    <source>
        <dbReference type="Proteomes" id="UP000237631"/>
    </source>
</evidence>
<feature type="compositionally biased region" description="Basic and acidic residues" evidence="1">
    <location>
        <begin position="125"/>
        <end position="136"/>
    </location>
</feature>
<protein>
    <submittedName>
        <fullName evidence="2">Uncharacterized protein</fullName>
    </submittedName>
</protein>
<name>A0A2S6CNL6_9PEZI</name>
<proteinExistence type="predicted"/>
<gene>
    <name evidence="2" type="ORF">CBER1_05110</name>
</gene>
<accession>A0A2S6CNL6</accession>
<feature type="region of interest" description="Disordered" evidence="1">
    <location>
        <begin position="122"/>
        <end position="171"/>
    </location>
</feature>
<feature type="region of interest" description="Disordered" evidence="1">
    <location>
        <begin position="1"/>
        <end position="58"/>
    </location>
</feature>
<evidence type="ECO:0000313" key="2">
    <source>
        <dbReference type="EMBL" id="PPJ61324.1"/>
    </source>
</evidence>
<feature type="compositionally biased region" description="Basic residues" evidence="1">
    <location>
        <begin position="156"/>
        <end position="166"/>
    </location>
</feature>
<reference evidence="3" key="1">
    <citation type="journal article" date="2017" name="bioRxiv">
        <title>Conservation of a gene cluster reveals novel cercosporin biosynthetic mechanisms and extends production to the genus Colletotrichum.</title>
        <authorList>
            <person name="de Jonge R."/>
            <person name="Ebert M.K."/>
            <person name="Huitt-Roehl C.R."/>
            <person name="Pal P."/>
            <person name="Suttle J.C."/>
            <person name="Spanner R.E."/>
            <person name="Neubauer J.D."/>
            <person name="Jurick W.M.II."/>
            <person name="Stott K.A."/>
            <person name="Secor G.A."/>
            <person name="Thomma B.P.H.J."/>
            <person name="Van de Peer Y."/>
            <person name="Townsend C.A."/>
            <person name="Bolton M.D."/>
        </authorList>
    </citation>
    <scope>NUCLEOTIDE SEQUENCE [LARGE SCALE GENOMIC DNA]</scope>
    <source>
        <strain evidence="3">CBS538.71</strain>
    </source>
</reference>
<sequence length="508" mass="57375">MADDHSSGYPHYNYPPSTLQHDQFDNEPATSAAPRYPWEELPVFHPQPPSSTLQHPAHSANSALTFATPHLPWTAWPSLDHNYSHWQGNDLPSAYASSVPHLPRAASSSLGPGLQHEYEQPIGQHTEHSPEQHESREVEEEPARDDLDDESTPQHAPKKLKTRGSKRSGCPLMHNVTAFQQTIDEHERHGRVVPPDAVIKFCRERDTILESGSMESEALLSDPRMHVTDCIDQKRLKQKGRFEAGVRLLRSKLGQDMLDQLLRSYADPGTIDSAGTEQLQFHLLVEDTRWQITPAWTNEENGHCLSMSFGRKLLPRALATASPIDILEEFTNAMPDDLRDRCIRFTHRAQSYQPDLSSANTALDVSTSWPAGEIEVLAHFKQRLADELANIPNIDIPDASLMSPRGRFDSPFACFMTYPCQDREDVDYRRFGDTAFSSIACTKLLTADFLDQFAIDLMPYITPMNRIRCTIARLPSQVKKRHGEKALEAFNAYSQEMFSRAKAPFLLT</sequence>
<evidence type="ECO:0000256" key="1">
    <source>
        <dbReference type="SAM" id="MobiDB-lite"/>
    </source>
</evidence>
<dbReference type="Proteomes" id="UP000237631">
    <property type="component" value="Unassembled WGS sequence"/>
</dbReference>
<dbReference type="EMBL" id="PNEN01000068">
    <property type="protein sequence ID" value="PPJ61324.1"/>
    <property type="molecule type" value="Genomic_DNA"/>
</dbReference>
<comment type="caution">
    <text evidence="2">The sequence shown here is derived from an EMBL/GenBank/DDBJ whole genome shotgun (WGS) entry which is preliminary data.</text>
</comment>